<dbReference type="PRINTS" id="PR01262">
    <property type="entry name" value="INNEXIN"/>
</dbReference>
<comment type="caution">
    <text evidence="10">The sequence shown here is derived from an EMBL/GenBank/DDBJ whole genome shotgun (WGS) entry which is preliminary data.</text>
</comment>
<proteinExistence type="inferred from homology"/>
<feature type="transmembrane region" description="Helical" evidence="9">
    <location>
        <begin position="311"/>
        <end position="339"/>
    </location>
</feature>
<comment type="function">
    <text evidence="9">Structural component of the gap junctions.</text>
</comment>
<keyword evidence="11" id="KW-1185">Reference proteome</keyword>
<keyword evidence="5 9" id="KW-1133">Transmembrane helix</keyword>
<accession>A0AA89BKV1</accession>
<dbReference type="PANTHER" id="PTHR11893:SF36">
    <property type="entry name" value="INNEXIN-5"/>
    <property type="match status" value="1"/>
</dbReference>
<keyword evidence="8 9" id="KW-0407">Ion channel</keyword>
<reference evidence="10" key="1">
    <citation type="submission" date="2019-08" db="EMBL/GenBank/DDBJ databases">
        <title>The improved chromosome-level genome for the pearl oyster Pinctada fucata martensii using PacBio sequencing and Hi-C.</title>
        <authorList>
            <person name="Zheng Z."/>
        </authorList>
    </citation>
    <scope>NUCLEOTIDE SEQUENCE</scope>
    <source>
        <strain evidence="10">ZZ-2019</strain>
        <tissue evidence="10">Adductor muscle</tissue>
    </source>
</reference>
<dbReference type="GO" id="GO:0034220">
    <property type="term" value="P:monoatomic ion transmembrane transport"/>
    <property type="evidence" value="ECO:0007669"/>
    <property type="project" value="UniProtKB-KW"/>
</dbReference>
<comment type="subcellular location">
    <subcellularLocation>
        <location evidence="1 9">Cell membrane</location>
        <topology evidence="1 9">Multi-pass membrane protein</topology>
    </subcellularLocation>
</comment>
<dbReference type="PANTHER" id="PTHR11893">
    <property type="entry name" value="INNEXIN"/>
    <property type="match status" value="1"/>
</dbReference>
<evidence type="ECO:0000256" key="1">
    <source>
        <dbReference type="ARBA" id="ARBA00004651"/>
    </source>
</evidence>
<dbReference type="GO" id="GO:0005886">
    <property type="term" value="C:plasma membrane"/>
    <property type="evidence" value="ECO:0007669"/>
    <property type="project" value="UniProtKB-SubCell"/>
</dbReference>
<name>A0AA89BKV1_PINIB</name>
<evidence type="ECO:0000256" key="2">
    <source>
        <dbReference type="ARBA" id="ARBA00022448"/>
    </source>
</evidence>
<evidence type="ECO:0000256" key="4">
    <source>
        <dbReference type="ARBA" id="ARBA00022692"/>
    </source>
</evidence>
<evidence type="ECO:0000256" key="3">
    <source>
        <dbReference type="ARBA" id="ARBA00022475"/>
    </source>
</evidence>
<evidence type="ECO:0000256" key="6">
    <source>
        <dbReference type="ARBA" id="ARBA00023065"/>
    </source>
</evidence>
<dbReference type="AlphaFoldDB" id="A0AA89BKV1"/>
<evidence type="ECO:0000313" key="11">
    <source>
        <dbReference type="Proteomes" id="UP001186944"/>
    </source>
</evidence>
<dbReference type="Proteomes" id="UP001186944">
    <property type="component" value="Unassembled WGS sequence"/>
</dbReference>
<comment type="similarity">
    <text evidence="9">Belongs to the pannexin family.</text>
</comment>
<feature type="transmembrane region" description="Helical" evidence="9">
    <location>
        <begin position="223"/>
        <end position="245"/>
    </location>
</feature>
<dbReference type="EMBL" id="VSWD01000014">
    <property type="protein sequence ID" value="KAK3083055.1"/>
    <property type="molecule type" value="Genomic_DNA"/>
</dbReference>
<evidence type="ECO:0000313" key="10">
    <source>
        <dbReference type="EMBL" id="KAK3083055.1"/>
    </source>
</evidence>
<dbReference type="InterPro" id="IPR000990">
    <property type="entry name" value="Innexin"/>
</dbReference>
<evidence type="ECO:0000256" key="9">
    <source>
        <dbReference type="RuleBase" id="RU010713"/>
    </source>
</evidence>
<keyword evidence="6 9" id="KW-0406">Ion transport</keyword>
<dbReference type="Pfam" id="PF00876">
    <property type="entry name" value="Innexin"/>
    <property type="match status" value="1"/>
</dbReference>
<sequence length="417" mass="49237">MGNGLCVETGSSMTVFDWMDHVLGTVQSPTGKRTIHDDDFIDRLNNYYTMIMLVVSTVFISSVQYVGEPMTCWCPPEFETEEQDVRVRYTNVVCWVSNTYYIPMDKQIPPENLIEQRLQKELVYYQWVPLILLCMALLFKLPRMVWVVMTASAGISIAKVGSLVKETQLYSEDDRDKRLQYVAEYIDQWLETIQTARAGFCVKMRERVSNICCVMCGRHHGNFIISCVLVMKLLYFVNCVGQLYLLNAFLGTKFNVYGFEVLDSLRRGDDWTYSPRFPRVTLCDFQIRQMTNLQRWTVQCVLPINLFNEKIFIFLWFWLVFMAFLSAFSLVVNFYAFIFPQHRKSYVRKYLQLTGFYNQKEKPMIRKFVTYLHQDGCYIFRVFSMNASDVITIQTMKYLYKLFRERELKKEISEEAA</sequence>
<dbReference type="PROSITE" id="PS51013">
    <property type="entry name" value="PANNEXIN"/>
    <property type="match status" value="1"/>
</dbReference>
<organism evidence="10 11">
    <name type="scientific">Pinctada imbricata</name>
    <name type="common">Atlantic pearl-oyster</name>
    <name type="synonym">Pinctada martensii</name>
    <dbReference type="NCBI Taxonomy" id="66713"/>
    <lineage>
        <taxon>Eukaryota</taxon>
        <taxon>Metazoa</taxon>
        <taxon>Spiralia</taxon>
        <taxon>Lophotrochozoa</taxon>
        <taxon>Mollusca</taxon>
        <taxon>Bivalvia</taxon>
        <taxon>Autobranchia</taxon>
        <taxon>Pteriomorphia</taxon>
        <taxon>Pterioida</taxon>
        <taxon>Pterioidea</taxon>
        <taxon>Pteriidae</taxon>
        <taxon>Pinctada</taxon>
    </lineage>
</organism>
<feature type="transmembrane region" description="Helical" evidence="9">
    <location>
        <begin position="47"/>
        <end position="66"/>
    </location>
</feature>
<protein>
    <recommendedName>
        <fullName evidence="9">Innexin</fullName>
    </recommendedName>
</protein>
<feature type="transmembrane region" description="Helical" evidence="9">
    <location>
        <begin position="122"/>
        <end position="139"/>
    </location>
</feature>
<keyword evidence="3" id="KW-1003">Cell membrane</keyword>
<gene>
    <name evidence="9" type="primary">inx</name>
    <name evidence="10" type="ORF">FSP39_012720</name>
</gene>
<keyword evidence="2 9" id="KW-0813">Transport</keyword>
<dbReference type="GO" id="GO:0005921">
    <property type="term" value="C:gap junction"/>
    <property type="evidence" value="ECO:0007669"/>
    <property type="project" value="UniProtKB-UniRule"/>
</dbReference>
<evidence type="ECO:0000256" key="8">
    <source>
        <dbReference type="ARBA" id="ARBA00023303"/>
    </source>
</evidence>
<evidence type="ECO:0000256" key="5">
    <source>
        <dbReference type="ARBA" id="ARBA00022989"/>
    </source>
</evidence>
<keyword evidence="7 9" id="KW-0472">Membrane</keyword>
<evidence type="ECO:0000256" key="7">
    <source>
        <dbReference type="ARBA" id="ARBA00023136"/>
    </source>
</evidence>
<keyword evidence="4 9" id="KW-0812">Transmembrane</keyword>